<keyword evidence="1" id="KW-0812">Transmembrane</keyword>
<keyword evidence="1" id="KW-1133">Transmembrane helix</keyword>
<reference evidence="3 4" key="1">
    <citation type="journal article" date="2019" name="Sci. Rep.">
        <title>A high-quality genome of Eragrostis curvula grass provides insights into Poaceae evolution and supports new strategies to enhance forage quality.</title>
        <authorList>
            <person name="Carballo J."/>
            <person name="Santos B.A.C.M."/>
            <person name="Zappacosta D."/>
            <person name="Garbus I."/>
            <person name="Selva J.P."/>
            <person name="Gallo C.A."/>
            <person name="Diaz A."/>
            <person name="Albertini E."/>
            <person name="Caccamo M."/>
            <person name="Echenique V."/>
        </authorList>
    </citation>
    <scope>NUCLEOTIDE SEQUENCE [LARGE SCALE GENOMIC DNA]</scope>
    <source>
        <strain evidence="4">cv. Victoria</strain>
        <tissue evidence="3">Leaf</tissue>
    </source>
</reference>
<dbReference type="OrthoDB" id="684533at2759"/>
<name>A0A5J9TP81_9POAL</name>
<feature type="transmembrane region" description="Helical" evidence="1">
    <location>
        <begin position="60"/>
        <end position="80"/>
    </location>
</feature>
<dbReference type="EMBL" id="RWGY01000035">
    <property type="protein sequence ID" value="TVU13172.1"/>
    <property type="molecule type" value="Genomic_DNA"/>
</dbReference>
<dbReference type="Gramene" id="TVU13172">
    <property type="protein sequence ID" value="TVU13172"/>
    <property type="gene ID" value="EJB05_40704"/>
</dbReference>
<evidence type="ECO:0000313" key="4">
    <source>
        <dbReference type="Proteomes" id="UP000324897"/>
    </source>
</evidence>
<sequence>MASAAAAPPLTVGDVNAKLLAPRAVMWAVAVYLPCMYMASSAAVAYCFYPSTTFFPVPCWLPPLMLWGVYMAVLSEAVMYMDLFMPRAPFAVRQSLFNVGMYWVGFPLACLTALVASLDQP</sequence>
<feature type="transmembrane region" description="Helical" evidence="1">
    <location>
        <begin position="24"/>
        <end position="48"/>
    </location>
</feature>
<keyword evidence="1" id="KW-0472">Membrane</keyword>
<dbReference type="Proteomes" id="UP000324897">
    <property type="component" value="Unassembled WGS sequence"/>
</dbReference>
<evidence type="ECO:0000256" key="1">
    <source>
        <dbReference type="SAM" id="Phobius"/>
    </source>
</evidence>
<protein>
    <recommendedName>
        <fullName evidence="2">DUF7378 domain-containing protein</fullName>
    </recommendedName>
</protein>
<dbReference type="Pfam" id="PF24095">
    <property type="entry name" value="DUF7378"/>
    <property type="match status" value="1"/>
</dbReference>
<organism evidence="3 4">
    <name type="scientific">Eragrostis curvula</name>
    <name type="common">weeping love grass</name>
    <dbReference type="NCBI Taxonomy" id="38414"/>
    <lineage>
        <taxon>Eukaryota</taxon>
        <taxon>Viridiplantae</taxon>
        <taxon>Streptophyta</taxon>
        <taxon>Embryophyta</taxon>
        <taxon>Tracheophyta</taxon>
        <taxon>Spermatophyta</taxon>
        <taxon>Magnoliopsida</taxon>
        <taxon>Liliopsida</taxon>
        <taxon>Poales</taxon>
        <taxon>Poaceae</taxon>
        <taxon>PACMAD clade</taxon>
        <taxon>Chloridoideae</taxon>
        <taxon>Eragrostideae</taxon>
        <taxon>Eragrostidinae</taxon>
        <taxon>Eragrostis</taxon>
    </lineage>
</organism>
<accession>A0A5J9TP81</accession>
<evidence type="ECO:0000259" key="2">
    <source>
        <dbReference type="Pfam" id="PF24095"/>
    </source>
</evidence>
<evidence type="ECO:0000313" key="3">
    <source>
        <dbReference type="EMBL" id="TVU13172.1"/>
    </source>
</evidence>
<feature type="domain" description="DUF7378" evidence="2">
    <location>
        <begin position="10"/>
        <end position="119"/>
    </location>
</feature>
<dbReference type="AlphaFoldDB" id="A0A5J9TP81"/>
<keyword evidence="4" id="KW-1185">Reference proteome</keyword>
<feature type="transmembrane region" description="Helical" evidence="1">
    <location>
        <begin position="100"/>
        <end position="118"/>
    </location>
</feature>
<proteinExistence type="predicted"/>
<comment type="caution">
    <text evidence="3">The sequence shown here is derived from an EMBL/GenBank/DDBJ whole genome shotgun (WGS) entry which is preliminary data.</text>
</comment>
<gene>
    <name evidence="3" type="ORF">EJB05_40704</name>
</gene>
<dbReference type="InterPro" id="IPR055802">
    <property type="entry name" value="DUF7378"/>
</dbReference>
<feature type="non-terminal residue" evidence="3">
    <location>
        <position position="1"/>
    </location>
</feature>